<organism evidence="1 2">
    <name type="scientific">Anaeroselena agilis</name>
    <dbReference type="NCBI Taxonomy" id="3063788"/>
    <lineage>
        <taxon>Bacteria</taxon>
        <taxon>Bacillati</taxon>
        <taxon>Bacillota</taxon>
        <taxon>Negativicutes</taxon>
        <taxon>Acetonemataceae</taxon>
        <taxon>Anaeroselena</taxon>
    </lineage>
</organism>
<gene>
    <name evidence="1" type="ORF">Q4T40_05145</name>
</gene>
<keyword evidence="2" id="KW-1185">Reference proteome</keyword>
<accession>A0ABU3NW40</accession>
<dbReference type="Pfam" id="PF05367">
    <property type="entry name" value="Phage_endo_I"/>
    <property type="match status" value="1"/>
</dbReference>
<evidence type="ECO:0000313" key="2">
    <source>
        <dbReference type="Proteomes" id="UP001254848"/>
    </source>
</evidence>
<dbReference type="RefSeq" id="WP_413779161.1">
    <property type="nucleotide sequence ID" value="NZ_JAUOZS010000001.1"/>
</dbReference>
<name>A0ABU3NW40_9FIRM</name>
<sequence>MTTKRVFSRYGGYHEAVADEFRSGLEASIARQLQKAGVPIIYEAYSLRYTIPAAGHIYTPDFILPNGIIIEGKGLFEASDRKKHLYIKEQWPELDIRFIFSNPNTRLTKQSKTSYAMWCEKYGFLYAKLTIPEDWFKEKPKTAEGLIKKKKKGEKGDK</sequence>
<dbReference type="EMBL" id="JAUOZS010000001">
    <property type="protein sequence ID" value="MDT8900625.1"/>
    <property type="molecule type" value="Genomic_DNA"/>
</dbReference>
<reference evidence="1 2" key="1">
    <citation type="submission" date="2023-07" db="EMBL/GenBank/DDBJ databases">
        <title>The novel representative of Negativicutes class, Anaeroselena agilis gen. nov. sp. nov.</title>
        <authorList>
            <person name="Prokofeva M.I."/>
            <person name="Elcheninov A.G."/>
            <person name="Klyukina A."/>
            <person name="Kublanov I.V."/>
            <person name="Frolov E.N."/>
            <person name="Podosokorskaya O.A."/>
        </authorList>
    </citation>
    <scope>NUCLEOTIDE SEQUENCE [LARGE SCALE GENOMIC DNA]</scope>
    <source>
        <strain evidence="1 2">4137-cl</strain>
    </source>
</reference>
<evidence type="ECO:0000313" key="1">
    <source>
        <dbReference type="EMBL" id="MDT8900625.1"/>
    </source>
</evidence>
<dbReference type="SUPFAM" id="SSF52980">
    <property type="entry name" value="Restriction endonuclease-like"/>
    <property type="match status" value="1"/>
</dbReference>
<dbReference type="InterPro" id="IPR011335">
    <property type="entry name" value="Restrct_endonuc-II-like"/>
</dbReference>
<dbReference type="CDD" id="cd22324">
    <property type="entry name" value="Endonuclease_I"/>
    <property type="match status" value="1"/>
</dbReference>
<dbReference type="InterPro" id="IPR008029">
    <property type="entry name" value="Phage_T7_Gp3_endoDNaseI"/>
</dbReference>
<proteinExistence type="predicted"/>
<evidence type="ECO:0008006" key="3">
    <source>
        <dbReference type="Google" id="ProtNLM"/>
    </source>
</evidence>
<comment type="caution">
    <text evidence="1">The sequence shown here is derived from an EMBL/GenBank/DDBJ whole genome shotgun (WGS) entry which is preliminary data.</text>
</comment>
<dbReference type="Gene3D" id="3.40.91.30">
    <property type="match status" value="1"/>
</dbReference>
<dbReference type="Proteomes" id="UP001254848">
    <property type="component" value="Unassembled WGS sequence"/>
</dbReference>
<protein>
    <recommendedName>
        <fullName evidence="3">Endonuclease I</fullName>
    </recommendedName>
</protein>